<dbReference type="OrthoDB" id="2559662at2759"/>
<dbReference type="EMBL" id="MU157824">
    <property type="protein sequence ID" value="KAF9535394.1"/>
    <property type="molecule type" value="Genomic_DNA"/>
</dbReference>
<evidence type="ECO:0000313" key="3">
    <source>
        <dbReference type="EMBL" id="KAF9535394.1"/>
    </source>
</evidence>
<protein>
    <submittedName>
        <fullName evidence="3">Uncharacterized protein</fullName>
    </submittedName>
</protein>
<feature type="region of interest" description="Disordered" evidence="1">
    <location>
        <begin position="1"/>
        <end position="35"/>
    </location>
</feature>
<keyword evidence="2" id="KW-0812">Transmembrane</keyword>
<keyword evidence="4" id="KW-1185">Reference proteome</keyword>
<accession>A0A9P6EUP6</accession>
<reference evidence="3" key="1">
    <citation type="submission" date="2020-11" db="EMBL/GenBank/DDBJ databases">
        <authorList>
            <consortium name="DOE Joint Genome Institute"/>
            <person name="Ahrendt S."/>
            <person name="Riley R."/>
            <person name="Andreopoulos W."/>
            <person name="Labutti K."/>
            <person name="Pangilinan J."/>
            <person name="Ruiz-Duenas F.J."/>
            <person name="Barrasa J.M."/>
            <person name="Sanchez-Garcia M."/>
            <person name="Camarero S."/>
            <person name="Miyauchi S."/>
            <person name="Serrano A."/>
            <person name="Linde D."/>
            <person name="Babiker R."/>
            <person name="Drula E."/>
            <person name="Ayuso-Fernandez I."/>
            <person name="Pacheco R."/>
            <person name="Padilla G."/>
            <person name="Ferreira P."/>
            <person name="Barriuso J."/>
            <person name="Kellner H."/>
            <person name="Castanera R."/>
            <person name="Alfaro M."/>
            <person name="Ramirez L."/>
            <person name="Pisabarro A.G."/>
            <person name="Kuo A."/>
            <person name="Tritt A."/>
            <person name="Lipzen A."/>
            <person name="He G."/>
            <person name="Yan M."/>
            <person name="Ng V."/>
            <person name="Cullen D."/>
            <person name="Martin F."/>
            <person name="Rosso M.-N."/>
            <person name="Henrissat B."/>
            <person name="Hibbett D."/>
            <person name="Martinez A.T."/>
            <person name="Grigoriev I.V."/>
        </authorList>
    </citation>
    <scope>NUCLEOTIDE SEQUENCE</scope>
    <source>
        <strain evidence="3">CBS 506.95</strain>
    </source>
</reference>
<organism evidence="3 4">
    <name type="scientific">Crepidotus variabilis</name>
    <dbReference type="NCBI Taxonomy" id="179855"/>
    <lineage>
        <taxon>Eukaryota</taxon>
        <taxon>Fungi</taxon>
        <taxon>Dikarya</taxon>
        <taxon>Basidiomycota</taxon>
        <taxon>Agaricomycotina</taxon>
        <taxon>Agaricomycetes</taxon>
        <taxon>Agaricomycetidae</taxon>
        <taxon>Agaricales</taxon>
        <taxon>Agaricineae</taxon>
        <taxon>Crepidotaceae</taxon>
        <taxon>Crepidotus</taxon>
    </lineage>
</organism>
<proteinExistence type="predicted"/>
<sequence>MMTRRGSSNHSYELLPTTDQSNSRSRRPRSSGAYGCCRGTSFQRTLTRHRQTIRFSLYYAIRIILGGVTLLFLYVLWYGGIPPSYAKIRAQERALPQHHWNQKKSGKYVSEGPKYVRFPNHYWGRGLNNVLEEAMLSCHLVQAINRTYVFEDHVWSHLPLPYTFWQWTLRPVRVPMSSFLGGVLVGQDEEKIKLPLEQRSISQEYFDYTCSSSDVVEVQYGMEEDEPPSVNDVVLPYPRRDAPGDEIVDWWARRMALPDVKDARCVVINEKRRRVWNWTFYSHSSILDYFPVFRQSHVFQGFDWSPVVWGAAKRSLTASFFSSTTQDARREELPSFSSNLTQRASIDEHFPRTLAIHLRMGDYDGHCLFLNKWNVEYLSFPFPESQGGGVRNSDTFDPSPFLKAIDDPQAAEAQRKAKLAYYMEHCLPSITQVVKRLRNVRADYEADRDVGHGPRDSLSPKEQRAASRYRLNKVYILTNGKPAVMQELKQALLADDWEMVSATPDLEVGWSKLENAVSGAIDMAIAERAEVFVGNGFSSMSANVIMLRMAKGYRPYSHRLL</sequence>
<gene>
    <name evidence="3" type="ORF">CPB83DRAFT_841670</name>
</gene>
<name>A0A9P6EUP6_9AGAR</name>
<comment type="caution">
    <text evidence="3">The sequence shown here is derived from an EMBL/GenBank/DDBJ whole genome shotgun (WGS) entry which is preliminary data.</text>
</comment>
<keyword evidence="2" id="KW-0472">Membrane</keyword>
<feature type="transmembrane region" description="Helical" evidence="2">
    <location>
        <begin position="57"/>
        <end position="79"/>
    </location>
</feature>
<evidence type="ECO:0000256" key="1">
    <source>
        <dbReference type="SAM" id="MobiDB-lite"/>
    </source>
</evidence>
<dbReference type="Gene3D" id="3.40.50.11350">
    <property type="match status" value="1"/>
</dbReference>
<feature type="compositionally biased region" description="Polar residues" evidence="1">
    <location>
        <begin position="1"/>
        <end position="11"/>
    </location>
</feature>
<evidence type="ECO:0000256" key="2">
    <source>
        <dbReference type="SAM" id="Phobius"/>
    </source>
</evidence>
<keyword evidence="2" id="KW-1133">Transmembrane helix</keyword>
<dbReference type="CDD" id="cd11296">
    <property type="entry name" value="O-FucT_like"/>
    <property type="match status" value="1"/>
</dbReference>
<evidence type="ECO:0000313" key="4">
    <source>
        <dbReference type="Proteomes" id="UP000807306"/>
    </source>
</evidence>
<dbReference type="Proteomes" id="UP000807306">
    <property type="component" value="Unassembled WGS sequence"/>
</dbReference>
<dbReference type="AlphaFoldDB" id="A0A9P6EUP6"/>